<reference evidence="1 2" key="1">
    <citation type="submission" date="2022-02" db="EMBL/GenBank/DDBJ databases">
        <title>Paenibacillus sp. MBLB1776 Whole Genome Shotgun Sequencing.</title>
        <authorList>
            <person name="Hwang C.Y."/>
            <person name="Cho E.-S."/>
            <person name="Seo M.-J."/>
        </authorList>
    </citation>
    <scope>NUCLEOTIDE SEQUENCE [LARGE SCALE GENOMIC DNA]</scope>
    <source>
        <strain evidence="1 2">MBLB1776</strain>
    </source>
</reference>
<keyword evidence="2" id="KW-1185">Reference proteome</keyword>
<dbReference type="Proteomes" id="UP001305702">
    <property type="component" value="Chromosome"/>
</dbReference>
<accession>A0AA96LKD2</accession>
<dbReference type="RefSeq" id="WP_315607467.1">
    <property type="nucleotide sequence ID" value="NZ_CP130318.1"/>
</dbReference>
<dbReference type="EMBL" id="CP130318">
    <property type="protein sequence ID" value="WNQ13685.1"/>
    <property type="molecule type" value="Genomic_DNA"/>
</dbReference>
<dbReference type="KEGG" id="paun:MJA45_11910"/>
<proteinExistence type="predicted"/>
<protein>
    <submittedName>
        <fullName evidence="1">Uncharacterized protein</fullName>
    </submittedName>
</protein>
<gene>
    <name evidence="1" type="ORF">MJA45_11910</name>
</gene>
<evidence type="ECO:0000313" key="1">
    <source>
        <dbReference type="EMBL" id="WNQ13685.1"/>
    </source>
</evidence>
<organism evidence="1 2">
    <name type="scientific">Paenibacillus aurantius</name>
    <dbReference type="NCBI Taxonomy" id="2918900"/>
    <lineage>
        <taxon>Bacteria</taxon>
        <taxon>Bacillati</taxon>
        <taxon>Bacillota</taxon>
        <taxon>Bacilli</taxon>
        <taxon>Bacillales</taxon>
        <taxon>Paenibacillaceae</taxon>
        <taxon>Paenibacillus</taxon>
    </lineage>
</organism>
<dbReference type="AlphaFoldDB" id="A0AA96LKD2"/>
<name>A0AA96LKD2_9BACL</name>
<sequence length="101" mass="11616">MAQVLDVNLDIEEMKVQVENGKTASSQTIAYESIQKIQFNREKVKKWFGSKTVESIRIYTKQSEEPLVLRSDKLKSSFSAAESYLRKVALKNHVIVETHNE</sequence>
<evidence type="ECO:0000313" key="2">
    <source>
        <dbReference type="Proteomes" id="UP001305702"/>
    </source>
</evidence>